<feature type="compositionally biased region" description="Basic and acidic residues" evidence="4">
    <location>
        <begin position="87"/>
        <end position="116"/>
    </location>
</feature>
<protein>
    <recommendedName>
        <fullName evidence="3">Small ribosomal subunit protein bS16</fullName>
    </recommendedName>
</protein>
<accession>A0A1G2FF99</accession>
<evidence type="ECO:0000256" key="3">
    <source>
        <dbReference type="HAMAP-Rule" id="MF_00385"/>
    </source>
</evidence>
<gene>
    <name evidence="3" type="primary">rpsP</name>
    <name evidence="5" type="ORF">A3J64_03300</name>
</gene>
<dbReference type="HAMAP" id="MF_00385">
    <property type="entry name" value="Ribosomal_bS16"/>
    <property type="match status" value="1"/>
</dbReference>
<dbReference type="GO" id="GO:0005737">
    <property type="term" value="C:cytoplasm"/>
    <property type="evidence" value="ECO:0007669"/>
    <property type="project" value="UniProtKB-ARBA"/>
</dbReference>
<dbReference type="SUPFAM" id="SSF54565">
    <property type="entry name" value="Ribosomal protein S16"/>
    <property type="match status" value="1"/>
</dbReference>
<dbReference type="Gene3D" id="3.30.1320.10">
    <property type="match status" value="1"/>
</dbReference>
<reference evidence="5 6" key="1">
    <citation type="journal article" date="2016" name="Nat. Commun.">
        <title>Thousands of microbial genomes shed light on interconnected biogeochemical processes in an aquifer system.</title>
        <authorList>
            <person name="Anantharaman K."/>
            <person name="Brown C.T."/>
            <person name="Hug L.A."/>
            <person name="Sharon I."/>
            <person name="Castelle C.J."/>
            <person name="Probst A.J."/>
            <person name="Thomas B.C."/>
            <person name="Singh A."/>
            <person name="Wilkins M.J."/>
            <person name="Karaoz U."/>
            <person name="Brodie E.L."/>
            <person name="Williams K.H."/>
            <person name="Hubbard S.S."/>
            <person name="Banfield J.F."/>
        </authorList>
    </citation>
    <scope>NUCLEOTIDE SEQUENCE [LARGE SCALE GENOMIC DNA]</scope>
</reference>
<sequence>MLRIRFLRIGKKNAPSFRIVLTEKTAPPQGRFLEILGFYNPRSKETNLKKERIMHWLSKGAKPSATVHNLLVRQGVIKGPKIKKKIEIKTKEEPKEAKKEKPKEEKQSKEAVEKDGQINYGG</sequence>
<comment type="similarity">
    <text evidence="3">Belongs to the bacterial ribosomal protein bS16 family.</text>
</comment>
<evidence type="ECO:0000256" key="1">
    <source>
        <dbReference type="ARBA" id="ARBA00022980"/>
    </source>
</evidence>
<evidence type="ECO:0000313" key="6">
    <source>
        <dbReference type="Proteomes" id="UP000177061"/>
    </source>
</evidence>
<dbReference type="Pfam" id="PF00886">
    <property type="entry name" value="Ribosomal_S16"/>
    <property type="match status" value="1"/>
</dbReference>
<evidence type="ECO:0000256" key="2">
    <source>
        <dbReference type="ARBA" id="ARBA00023274"/>
    </source>
</evidence>
<keyword evidence="2 3" id="KW-0687">Ribonucleoprotein</keyword>
<dbReference type="GO" id="GO:0015935">
    <property type="term" value="C:small ribosomal subunit"/>
    <property type="evidence" value="ECO:0007669"/>
    <property type="project" value="TreeGrafter"/>
</dbReference>
<dbReference type="GO" id="GO:0006412">
    <property type="term" value="P:translation"/>
    <property type="evidence" value="ECO:0007669"/>
    <property type="project" value="UniProtKB-UniRule"/>
</dbReference>
<proteinExistence type="inferred from homology"/>
<dbReference type="InterPro" id="IPR000307">
    <property type="entry name" value="Ribosomal_bS16"/>
</dbReference>
<dbReference type="AlphaFoldDB" id="A0A1G2FF99"/>
<dbReference type="STRING" id="1801997.A3J64_03300"/>
<evidence type="ECO:0000313" key="5">
    <source>
        <dbReference type="EMBL" id="OGZ36729.1"/>
    </source>
</evidence>
<evidence type="ECO:0000256" key="4">
    <source>
        <dbReference type="SAM" id="MobiDB-lite"/>
    </source>
</evidence>
<keyword evidence="1 3" id="KW-0689">Ribosomal protein</keyword>
<feature type="region of interest" description="Disordered" evidence="4">
    <location>
        <begin position="87"/>
        <end position="122"/>
    </location>
</feature>
<dbReference type="NCBIfam" id="TIGR00002">
    <property type="entry name" value="S16"/>
    <property type="match status" value="1"/>
</dbReference>
<dbReference type="PANTHER" id="PTHR12919:SF20">
    <property type="entry name" value="SMALL RIBOSOMAL SUBUNIT PROTEIN BS16M"/>
    <property type="match status" value="1"/>
</dbReference>
<dbReference type="Proteomes" id="UP000177061">
    <property type="component" value="Unassembled WGS sequence"/>
</dbReference>
<dbReference type="EMBL" id="MHNB01000022">
    <property type="protein sequence ID" value="OGZ36729.1"/>
    <property type="molecule type" value="Genomic_DNA"/>
</dbReference>
<comment type="caution">
    <text evidence="5">The sequence shown here is derived from an EMBL/GenBank/DDBJ whole genome shotgun (WGS) entry which is preliminary data.</text>
</comment>
<dbReference type="GO" id="GO:0003735">
    <property type="term" value="F:structural constituent of ribosome"/>
    <property type="evidence" value="ECO:0007669"/>
    <property type="project" value="InterPro"/>
</dbReference>
<name>A0A1G2FF99_9BACT</name>
<organism evidence="5 6">
    <name type="scientific">Candidatus Portnoybacteria bacterium RIFCSPHIGHO2_12_FULL_38_9</name>
    <dbReference type="NCBI Taxonomy" id="1801997"/>
    <lineage>
        <taxon>Bacteria</taxon>
        <taxon>Candidatus Portnoyibacteriota</taxon>
    </lineage>
</organism>
<dbReference type="PANTHER" id="PTHR12919">
    <property type="entry name" value="30S RIBOSOMAL PROTEIN S16"/>
    <property type="match status" value="1"/>
</dbReference>
<dbReference type="InterPro" id="IPR023803">
    <property type="entry name" value="Ribosomal_bS16_dom_sf"/>
</dbReference>